<sequence length="109" mass="12307">MARVVCVDQQVWILRQRTAFSGPLFLIDISVTVPPASVPLISLRWIPMWTPSEQIVYHPRGHRTAAVSCDVSSRLSEEGRHSHSGALSINMSRTSNMTSCIRRVRVMNY</sequence>
<organism evidence="1 2">
    <name type="scientific">Cerrena zonata</name>
    <dbReference type="NCBI Taxonomy" id="2478898"/>
    <lineage>
        <taxon>Eukaryota</taxon>
        <taxon>Fungi</taxon>
        <taxon>Dikarya</taxon>
        <taxon>Basidiomycota</taxon>
        <taxon>Agaricomycotina</taxon>
        <taxon>Agaricomycetes</taxon>
        <taxon>Polyporales</taxon>
        <taxon>Cerrenaceae</taxon>
        <taxon>Cerrena</taxon>
    </lineage>
</organism>
<protein>
    <submittedName>
        <fullName evidence="1">Uncharacterized protein</fullName>
    </submittedName>
</protein>
<proteinExistence type="predicted"/>
<dbReference type="Proteomes" id="UP001385951">
    <property type="component" value="Unassembled WGS sequence"/>
</dbReference>
<accession>A0AAW0GLJ8</accession>
<comment type="caution">
    <text evidence="1">The sequence shown here is derived from an EMBL/GenBank/DDBJ whole genome shotgun (WGS) entry which is preliminary data.</text>
</comment>
<reference evidence="1 2" key="1">
    <citation type="submission" date="2022-09" db="EMBL/GenBank/DDBJ databases">
        <authorList>
            <person name="Palmer J.M."/>
        </authorList>
    </citation>
    <scope>NUCLEOTIDE SEQUENCE [LARGE SCALE GENOMIC DNA]</scope>
    <source>
        <strain evidence="1 2">DSM 7382</strain>
    </source>
</reference>
<dbReference type="AlphaFoldDB" id="A0AAW0GLJ8"/>
<dbReference type="EMBL" id="JASBNA010000004">
    <property type="protein sequence ID" value="KAK7692684.1"/>
    <property type="molecule type" value="Genomic_DNA"/>
</dbReference>
<gene>
    <name evidence="1" type="ORF">QCA50_004317</name>
</gene>
<keyword evidence="2" id="KW-1185">Reference proteome</keyword>
<evidence type="ECO:0000313" key="1">
    <source>
        <dbReference type="EMBL" id="KAK7692684.1"/>
    </source>
</evidence>
<evidence type="ECO:0000313" key="2">
    <source>
        <dbReference type="Proteomes" id="UP001385951"/>
    </source>
</evidence>
<name>A0AAW0GLJ8_9APHY</name>